<reference evidence="1" key="2">
    <citation type="submission" date="2021-02" db="EMBL/GenBank/DDBJ databases">
        <authorList>
            <person name="Kimball J.A."/>
            <person name="Haas M.W."/>
            <person name="Macchietto M."/>
            <person name="Kono T."/>
            <person name="Duquette J."/>
            <person name="Shao M."/>
        </authorList>
    </citation>
    <scope>NUCLEOTIDE SEQUENCE</scope>
    <source>
        <tissue evidence="1">Fresh leaf tissue</tissue>
    </source>
</reference>
<name>A0A8J5S5V4_ZIZPA</name>
<dbReference type="PANTHER" id="PTHR37391">
    <property type="entry name" value="E3 UBIQUITIN-PROTEIN LIGASE"/>
    <property type="match status" value="1"/>
</dbReference>
<proteinExistence type="predicted"/>
<accession>A0A8J5S5V4</accession>
<dbReference type="Proteomes" id="UP000729402">
    <property type="component" value="Unassembled WGS sequence"/>
</dbReference>
<dbReference type="AlphaFoldDB" id="A0A8J5S5V4"/>
<reference evidence="1" key="1">
    <citation type="journal article" date="2021" name="bioRxiv">
        <title>Whole Genome Assembly and Annotation of Northern Wild Rice, Zizania palustris L., Supports a Whole Genome Duplication in the Zizania Genus.</title>
        <authorList>
            <person name="Haas M."/>
            <person name="Kono T."/>
            <person name="Macchietto M."/>
            <person name="Millas R."/>
            <person name="McGilp L."/>
            <person name="Shao M."/>
            <person name="Duquette J."/>
            <person name="Hirsch C.N."/>
            <person name="Kimball J."/>
        </authorList>
    </citation>
    <scope>NUCLEOTIDE SEQUENCE</scope>
    <source>
        <tissue evidence="1">Fresh leaf tissue</tissue>
    </source>
</reference>
<dbReference type="PANTHER" id="PTHR37391:SF2">
    <property type="entry name" value="E3 UBIQUITIN-PROTEIN LIGASE"/>
    <property type="match status" value="1"/>
</dbReference>
<evidence type="ECO:0000313" key="1">
    <source>
        <dbReference type="EMBL" id="KAG8060882.1"/>
    </source>
</evidence>
<dbReference type="EMBL" id="JAAALK010000287">
    <property type="protein sequence ID" value="KAG8060882.1"/>
    <property type="molecule type" value="Genomic_DNA"/>
</dbReference>
<sequence length="142" mass="16151">MGALYTLIVREEEIYIAQRTRSSTSEQCGNPATLDEDIELVIPSMFDGCPQVLNTNDQKAARDIYWEAVCTGEDEADWPKLEELLRQSIAKNPFVGEPHLVLAQVLLNMEMYEDAVKQFAEAGLKLLLEWGCSWDKRMPWVA</sequence>
<dbReference type="OrthoDB" id="2306007at2759"/>
<evidence type="ECO:0000313" key="2">
    <source>
        <dbReference type="Proteomes" id="UP000729402"/>
    </source>
</evidence>
<comment type="caution">
    <text evidence="1">The sequence shown here is derived from an EMBL/GenBank/DDBJ whole genome shotgun (WGS) entry which is preliminary data.</text>
</comment>
<organism evidence="1 2">
    <name type="scientific">Zizania palustris</name>
    <name type="common">Northern wild rice</name>
    <dbReference type="NCBI Taxonomy" id="103762"/>
    <lineage>
        <taxon>Eukaryota</taxon>
        <taxon>Viridiplantae</taxon>
        <taxon>Streptophyta</taxon>
        <taxon>Embryophyta</taxon>
        <taxon>Tracheophyta</taxon>
        <taxon>Spermatophyta</taxon>
        <taxon>Magnoliopsida</taxon>
        <taxon>Liliopsida</taxon>
        <taxon>Poales</taxon>
        <taxon>Poaceae</taxon>
        <taxon>BOP clade</taxon>
        <taxon>Oryzoideae</taxon>
        <taxon>Oryzeae</taxon>
        <taxon>Zizaniinae</taxon>
        <taxon>Zizania</taxon>
    </lineage>
</organism>
<keyword evidence="2" id="KW-1185">Reference proteome</keyword>
<gene>
    <name evidence="1" type="ORF">GUJ93_ZPchr0002g24399</name>
</gene>
<protein>
    <submittedName>
        <fullName evidence="1">Uncharacterized protein</fullName>
    </submittedName>
</protein>